<dbReference type="SUPFAM" id="SSF103473">
    <property type="entry name" value="MFS general substrate transporter"/>
    <property type="match status" value="1"/>
</dbReference>
<evidence type="ECO:0000313" key="8">
    <source>
        <dbReference type="EMBL" id="KIO03624.1"/>
    </source>
</evidence>
<dbReference type="Pfam" id="PF07690">
    <property type="entry name" value="MFS_1"/>
    <property type="match status" value="1"/>
</dbReference>
<evidence type="ECO:0000256" key="5">
    <source>
        <dbReference type="ARBA" id="ARBA00023136"/>
    </source>
</evidence>
<dbReference type="OrthoDB" id="419616at2759"/>
<evidence type="ECO:0000313" key="9">
    <source>
        <dbReference type="Proteomes" id="UP000054217"/>
    </source>
</evidence>
<dbReference type="InParanoid" id="A0A0C3P824"/>
<feature type="transmembrane region" description="Helical" evidence="6">
    <location>
        <begin position="64"/>
        <end position="86"/>
    </location>
</feature>
<reference evidence="9" key="2">
    <citation type="submission" date="2015-01" db="EMBL/GenBank/DDBJ databases">
        <title>Evolutionary Origins and Diversification of the Mycorrhizal Mutualists.</title>
        <authorList>
            <consortium name="DOE Joint Genome Institute"/>
            <consortium name="Mycorrhizal Genomics Consortium"/>
            <person name="Kohler A."/>
            <person name="Kuo A."/>
            <person name="Nagy L.G."/>
            <person name="Floudas D."/>
            <person name="Copeland A."/>
            <person name="Barry K.W."/>
            <person name="Cichocki N."/>
            <person name="Veneault-Fourrey C."/>
            <person name="LaButti K."/>
            <person name="Lindquist E.A."/>
            <person name="Lipzen A."/>
            <person name="Lundell T."/>
            <person name="Morin E."/>
            <person name="Murat C."/>
            <person name="Riley R."/>
            <person name="Ohm R."/>
            <person name="Sun H."/>
            <person name="Tunlid A."/>
            <person name="Henrissat B."/>
            <person name="Grigoriev I.V."/>
            <person name="Hibbett D.S."/>
            <person name="Martin F."/>
        </authorList>
    </citation>
    <scope>NUCLEOTIDE SEQUENCE [LARGE SCALE GENOMIC DNA]</scope>
    <source>
        <strain evidence="9">Marx 270</strain>
    </source>
</reference>
<dbReference type="PANTHER" id="PTHR23504:SF15">
    <property type="entry name" value="MAJOR FACILITATOR SUPERFAMILY (MFS) PROFILE DOMAIN-CONTAINING PROTEIN"/>
    <property type="match status" value="1"/>
</dbReference>
<keyword evidence="3 6" id="KW-0812">Transmembrane</keyword>
<feature type="transmembrane region" description="Helical" evidence="6">
    <location>
        <begin position="98"/>
        <end position="116"/>
    </location>
</feature>
<reference evidence="8 9" key="1">
    <citation type="submission" date="2014-04" db="EMBL/GenBank/DDBJ databases">
        <authorList>
            <consortium name="DOE Joint Genome Institute"/>
            <person name="Kuo A."/>
            <person name="Kohler A."/>
            <person name="Costa M.D."/>
            <person name="Nagy L.G."/>
            <person name="Floudas D."/>
            <person name="Copeland A."/>
            <person name="Barry K.W."/>
            <person name="Cichocki N."/>
            <person name="Veneault-Fourrey C."/>
            <person name="LaButti K."/>
            <person name="Lindquist E.A."/>
            <person name="Lipzen A."/>
            <person name="Lundell T."/>
            <person name="Morin E."/>
            <person name="Murat C."/>
            <person name="Sun H."/>
            <person name="Tunlid A."/>
            <person name="Henrissat B."/>
            <person name="Grigoriev I.V."/>
            <person name="Hibbett D.S."/>
            <person name="Martin F."/>
            <person name="Nordberg H.P."/>
            <person name="Cantor M.N."/>
            <person name="Hua S.X."/>
        </authorList>
    </citation>
    <scope>NUCLEOTIDE SEQUENCE [LARGE SCALE GENOMIC DNA]</scope>
    <source>
        <strain evidence="8 9">Marx 270</strain>
    </source>
</reference>
<dbReference type="Proteomes" id="UP000054217">
    <property type="component" value="Unassembled WGS sequence"/>
</dbReference>
<name>A0A0C3P824_PISTI</name>
<dbReference type="InterPro" id="IPR011701">
    <property type="entry name" value="MFS"/>
</dbReference>
<proteinExistence type="predicted"/>
<dbReference type="PRINTS" id="PR01035">
    <property type="entry name" value="TCRTETA"/>
</dbReference>
<evidence type="ECO:0000259" key="7">
    <source>
        <dbReference type="PROSITE" id="PS50850"/>
    </source>
</evidence>
<evidence type="ECO:0000256" key="1">
    <source>
        <dbReference type="ARBA" id="ARBA00004141"/>
    </source>
</evidence>
<keyword evidence="9" id="KW-1185">Reference proteome</keyword>
<feature type="transmembrane region" description="Helical" evidence="6">
    <location>
        <begin position="338"/>
        <end position="360"/>
    </location>
</feature>
<dbReference type="InterPro" id="IPR020846">
    <property type="entry name" value="MFS_dom"/>
</dbReference>
<dbReference type="AlphaFoldDB" id="A0A0C3P824"/>
<protein>
    <recommendedName>
        <fullName evidence="7">Major facilitator superfamily (MFS) profile domain-containing protein</fullName>
    </recommendedName>
</protein>
<feature type="transmembrane region" description="Helical" evidence="6">
    <location>
        <begin position="155"/>
        <end position="178"/>
    </location>
</feature>
<dbReference type="GO" id="GO:0016020">
    <property type="term" value="C:membrane"/>
    <property type="evidence" value="ECO:0007669"/>
    <property type="project" value="UniProtKB-SubCell"/>
</dbReference>
<dbReference type="InterPro" id="IPR036259">
    <property type="entry name" value="MFS_trans_sf"/>
</dbReference>
<evidence type="ECO:0000256" key="4">
    <source>
        <dbReference type="ARBA" id="ARBA00022989"/>
    </source>
</evidence>
<comment type="subcellular location">
    <subcellularLocation>
        <location evidence="1">Membrane</location>
        <topology evidence="1">Multi-pass membrane protein</topology>
    </subcellularLocation>
</comment>
<feature type="transmembrane region" description="Helical" evidence="6">
    <location>
        <begin position="198"/>
        <end position="220"/>
    </location>
</feature>
<keyword evidence="4 6" id="KW-1133">Transmembrane helix</keyword>
<sequence>MATDESTPLLENSQAKAKTPLPKTQLGLVLFVLATEPMSSQYIYPFINQLIREVGVTGGDDRKIGYYAGTIESLFFVTQALTVLSWSRISDYVGRKPVLLVGLMGLSISNLCFGLSKTLWALIASRCIAGALNGNIGVMKSVIGEITDDTNMAQAFVLIPIVFSTGASIAPLFGGGLAKPHDHWPELFSGSFWIRYPYFLPCLVSASFAAFSFFITALLLEESLPSKRHGNSLQPEIPSIDTRIGTPGGKDASPVPIRALLKTYSVMIPVANYGILALVDIGFFALVPLFYGAPIEIGGLGLSPFAIGVCLTAFGFGNGLLQMLFAARAVDRFGARRVFCSTVLAFFPTIVTFPIMSWVIHVQKEVGPAIWMLIFAQLLSWSVVDMSYAIISLFVTRASPNKHSLGTVNGLSQTTVSIARAMGPAMFTSLFAFSKEYNLLGGNLVYIVLLVLSCLLAFLSKHLPELKKDSKNRSTHSESIP</sequence>
<feature type="transmembrane region" description="Helical" evidence="6">
    <location>
        <begin position="305"/>
        <end position="326"/>
    </location>
</feature>
<dbReference type="Gene3D" id="1.20.1250.20">
    <property type="entry name" value="MFS general substrate transporter like domains"/>
    <property type="match status" value="1"/>
</dbReference>
<keyword evidence="2" id="KW-0813">Transport</keyword>
<dbReference type="GO" id="GO:0022857">
    <property type="term" value="F:transmembrane transporter activity"/>
    <property type="evidence" value="ECO:0007669"/>
    <property type="project" value="InterPro"/>
</dbReference>
<accession>A0A0C3P824</accession>
<evidence type="ECO:0000256" key="2">
    <source>
        <dbReference type="ARBA" id="ARBA00022448"/>
    </source>
</evidence>
<dbReference type="InterPro" id="IPR001958">
    <property type="entry name" value="Tet-R_TetA/multi-R_MdtG-like"/>
</dbReference>
<dbReference type="PROSITE" id="PS50850">
    <property type="entry name" value="MFS"/>
    <property type="match status" value="1"/>
</dbReference>
<keyword evidence="5 6" id="KW-0472">Membrane</keyword>
<gene>
    <name evidence="8" type="ORF">M404DRAFT_145175</name>
</gene>
<feature type="transmembrane region" description="Helical" evidence="6">
    <location>
        <begin position="270"/>
        <end position="293"/>
    </location>
</feature>
<dbReference type="PANTHER" id="PTHR23504">
    <property type="entry name" value="MAJOR FACILITATOR SUPERFAMILY DOMAIN-CONTAINING PROTEIN 10"/>
    <property type="match status" value="1"/>
</dbReference>
<dbReference type="EMBL" id="KN831975">
    <property type="protein sequence ID" value="KIO03624.1"/>
    <property type="molecule type" value="Genomic_DNA"/>
</dbReference>
<feature type="transmembrane region" description="Helical" evidence="6">
    <location>
        <begin position="439"/>
        <end position="459"/>
    </location>
</feature>
<organism evidence="8 9">
    <name type="scientific">Pisolithus tinctorius Marx 270</name>
    <dbReference type="NCBI Taxonomy" id="870435"/>
    <lineage>
        <taxon>Eukaryota</taxon>
        <taxon>Fungi</taxon>
        <taxon>Dikarya</taxon>
        <taxon>Basidiomycota</taxon>
        <taxon>Agaricomycotina</taxon>
        <taxon>Agaricomycetes</taxon>
        <taxon>Agaricomycetidae</taxon>
        <taxon>Boletales</taxon>
        <taxon>Sclerodermatineae</taxon>
        <taxon>Pisolithaceae</taxon>
        <taxon>Pisolithus</taxon>
    </lineage>
</organism>
<dbReference type="HOGENOM" id="CLU_001265_54_6_1"/>
<feature type="domain" description="Major facilitator superfamily (MFS) profile" evidence="7">
    <location>
        <begin position="20"/>
        <end position="465"/>
    </location>
</feature>
<evidence type="ECO:0000256" key="3">
    <source>
        <dbReference type="ARBA" id="ARBA00022692"/>
    </source>
</evidence>
<feature type="transmembrane region" description="Helical" evidence="6">
    <location>
        <begin position="372"/>
        <end position="395"/>
    </location>
</feature>
<evidence type="ECO:0000256" key="6">
    <source>
        <dbReference type="SAM" id="Phobius"/>
    </source>
</evidence>